<dbReference type="AlphaFoldDB" id="A0A1U9JWC1"/>
<dbReference type="STRING" id="1902579.BHV28_14930"/>
<accession>A0A1U9JWC1</accession>
<dbReference type="PANTHER" id="PTHR35869">
    <property type="entry name" value="OUTER-MEMBRANE LIPOPROTEIN CARRIER PROTEIN"/>
    <property type="match status" value="1"/>
</dbReference>
<dbReference type="SUPFAM" id="SSF89392">
    <property type="entry name" value="Prokaryotic lipoproteins and lipoprotein localization factors"/>
    <property type="match status" value="1"/>
</dbReference>
<keyword evidence="3" id="KW-0449">Lipoprotein</keyword>
<name>A0A1U9JWC1_9HYPH</name>
<evidence type="ECO:0000313" key="3">
    <source>
        <dbReference type="EMBL" id="AQS42174.1"/>
    </source>
</evidence>
<keyword evidence="1 2" id="KW-0732">Signal</keyword>
<dbReference type="Pfam" id="PF03548">
    <property type="entry name" value="LolA"/>
    <property type="match status" value="1"/>
</dbReference>
<dbReference type="CDD" id="cd16325">
    <property type="entry name" value="LolA"/>
    <property type="match status" value="1"/>
</dbReference>
<dbReference type="Gene3D" id="2.50.20.10">
    <property type="entry name" value="Lipoprotein localisation LolA/LolB/LppX"/>
    <property type="match status" value="1"/>
</dbReference>
<sequence>MRCNFFRKAALFPRKAVPGVFCLCLAAFLLQAATVQAQQPAVTAQQIADHFSAIRRMTGRFVQIDARGNIVQGTFHLERPGKARFTYDDSPVTVVANGKSVVIYNKKLDTWSLYSLSQTPLQLLLADRIDLQNSRILGFKQEPNVVSLLLESKGKIRIEMIFDPKTLDLREWSVIDRKNQRTTVQLLETRTEGFVFGKGMFDIPAHRQSQRSGLQ</sequence>
<dbReference type="Proteomes" id="UP000188912">
    <property type="component" value="Chromosome"/>
</dbReference>
<evidence type="ECO:0000256" key="2">
    <source>
        <dbReference type="SAM" id="SignalP"/>
    </source>
</evidence>
<evidence type="ECO:0000313" key="4">
    <source>
        <dbReference type="Proteomes" id="UP000188912"/>
    </source>
</evidence>
<reference evidence="3 4" key="1">
    <citation type="journal article" date="2010" name="Science">
        <title>Genomic comparison of the ants Camponotus floridanus and Harpegnathos saltator.</title>
        <authorList>
            <person name="Bonasio R."/>
            <person name="Zhang G."/>
            <person name="Ye C."/>
            <person name="Mutti N.S."/>
            <person name="Fang X."/>
            <person name="Qin N."/>
            <person name="Donahue G."/>
            <person name="Yang P."/>
            <person name="Li Q."/>
            <person name="Li C."/>
            <person name="Zhang P."/>
            <person name="Huang Z."/>
            <person name="Berger S.L."/>
            <person name="Reinberg D."/>
            <person name="Wang J."/>
            <person name="Liebig J."/>
        </authorList>
    </citation>
    <scope>NUCLEOTIDE SEQUENCE [LARGE SCALE GENOMIC DNA]</scope>
    <source>
        <strain evidence="3 4">Hsal</strain>
    </source>
</reference>
<feature type="chain" id="PRO_5012165635" evidence="2">
    <location>
        <begin position="38"/>
        <end position="215"/>
    </location>
</feature>
<gene>
    <name evidence="3" type="primary">lolA</name>
    <name evidence="3" type="ORF">BHV28_14930</name>
</gene>
<dbReference type="PANTHER" id="PTHR35869:SF1">
    <property type="entry name" value="OUTER-MEMBRANE LIPOPROTEIN CARRIER PROTEIN"/>
    <property type="match status" value="1"/>
</dbReference>
<evidence type="ECO:0000256" key="1">
    <source>
        <dbReference type="ARBA" id="ARBA00022729"/>
    </source>
</evidence>
<dbReference type="InterPro" id="IPR029046">
    <property type="entry name" value="LolA/LolB/LppX"/>
</dbReference>
<reference evidence="3 4" key="2">
    <citation type="journal article" date="2016" name="Sci. Rep.">
        <title>The genome of Rhizobiales bacteria in predatory ants reveals urease gene functions but no genes for nitrogen fixation.</title>
        <authorList>
            <person name="Neuvonen M.M."/>
            <person name="Tamarit D."/>
            <person name="Naslund K."/>
            <person name="Liebig J."/>
            <person name="Feldhaar H."/>
            <person name="Moran N.A."/>
            <person name="Guy L."/>
            <person name="Andersson S.G."/>
        </authorList>
    </citation>
    <scope>NUCLEOTIDE SEQUENCE [LARGE SCALE GENOMIC DNA]</scope>
    <source>
        <strain evidence="3 4">Hsal</strain>
    </source>
</reference>
<dbReference type="EMBL" id="CP017315">
    <property type="protein sequence ID" value="AQS42174.1"/>
    <property type="molecule type" value="Genomic_DNA"/>
</dbReference>
<dbReference type="InterPro" id="IPR004564">
    <property type="entry name" value="OM_lipoprot_carrier_LolA-like"/>
</dbReference>
<feature type="signal peptide" evidence="2">
    <location>
        <begin position="1"/>
        <end position="37"/>
    </location>
</feature>
<protein>
    <submittedName>
        <fullName evidence="3">Outer membrane lipoprotein carrier protein LolA</fullName>
    </submittedName>
</protein>
<keyword evidence="4" id="KW-1185">Reference proteome</keyword>
<dbReference type="KEGG" id="thd:BHV28_14930"/>
<proteinExistence type="predicted"/>
<organism evidence="3 4">
    <name type="scientific">Candidatus Tokpelaia hoelldobleri</name>
    <dbReference type="NCBI Taxonomy" id="1902579"/>
    <lineage>
        <taxon>Bacteria</taxon>
        <taxon>Pseudomonadati</taxon>
        <taxon>Pseudomonadota</taxon>
        <taxon>Alphaproteobacteria</taxon>
        <taxon>Hyphomicrobiales</taxon>
        <taxon>Candidatus Tokpelaia</taxon>
    </lineage>
</organism>